<keyword evidence="1" id="KW-0812">Transmembrane</keyword>
<dbReference type="KEGG" id="cceu:CBR64_06025"/>
<dbReference type="AlphaFoldDB" id="A0A1Y0HSG8"/>
<evidence type="ECO:0000256" key="1">
    <source>
        <dbReference type="SAM" id="Phobius"/>
    </source>
</evidence>
<dbReference type="Proteomes" id="UP000196228">
    <property type="component" value="Chromosome"/>
</dbReference>
<protein>
    <submittedName>
        <fullName evidence="2">Uncharacterized protein</fullName>
    </submittedName>
</protein>
<dbReference type="RefSeq" id="WP_087470164.1">
    <property type="nucleotide sequence ID" value="NZ_CP021383.1"/>
</dbReference>
<feature type="transmembrane region" description="Helical" evidence="1">
    <location>
        <begin position="426"/>
        <end position="446"/>
    </location>
</feature>
<organism evidence="2 3">
    <name type="scientific">Cellulosimicrobium cellulans</name>
    <name type="common">Arthrobacter luteus</name>
    <dbReference type="NCBI Taxonomy" id="1710"/>
    <lineage>
        <taxon>Bacteria</taxon>
        <taxon>Bacillati</taxon>
        <taxon>Actinomycetota</taxon>
        <taxon>Actinomycetes</taxon>
        <taxon>Micrococcales</taxon>
        <taxon>Promicromonosporaceae</taxon>
        <taxon>Cellulosimicrobium</taxon>
    </lineage>
</organism>
<keyword evidence="1" id="KW-0472">Membrane</keyword>
<dbReference type="OrthoDB" id="5139836at2"/>
<accession>A0A1Y0HSG8</accession>
<reference evidence="2 3" key="1">
    <citation type="submission" date="2017-05" db="EMBL/GenBank/DDBJ databases">
        <authorList>
            <person name="Song R."/>
            <person name="Chenine A.L."/>
            <person name="Ruprecht R.M."/>
        </authorList>
    </citation>
    <scope>NUCLEOTIDE SEQUENCE [LARGE SCALE GENOMIC DNA]</scope>
    <source>
        <strain evidence="2 3">PSBB019</strain>
    </source>
</reference>
<sequence>MNVVTRTPHDQVVARLRAADLEYGRVGPTDERGWTFAEVDTEVDVEAGREPGAPASVAQALARVDELVPAPWVVQLDGGSDLLPEGVSAILAARTDPAAPPAVVTWAPVDPSGTSTDHAMRLDGDPGDVLAAVAALVGLRDAATAPDRLRELEHPDDLLDTFTGVADLPATDSAAPDAVVQLVRADAAFVRAAARRAGSAWVRATDERTAVWTVARPAAPVPGAPDDDVRDAFTAALGGEFRARSTIERGLRAGEAMLSLERAGSGVSWTLTTSGRPWVFGSWNDSWTDLSTSGTDGAYDALVETFGEPRDPNRLRALLAASTWPGDPVADLAYLLGLPSAVVEAVDDPARFRHGAERVQPLGPTAPLTPAEKAALVARAPRRGAGKTVRDVVLLVLGVVLLGLGATILATDGAVVGSDGQPDWSVAVWIAGGVLALAGWAGLGTARSERRRFLEL</sequence>
<name>A0A1Y0HSG8_CELCE</name>
<gene>
    <name evidence="2" type="ORF">CBR64_06025</name>
</gene>
<keyword evidence="1" id="KW-1133">Transmembrane helix</keyword>
<feature type="transmembrane region" description="Helical" evidence="1">
    <location>
        <begin position="392"/>
        <end position="411"/>
    </location>
</feature>
<evidence type="ECO:0000313" key="2">
    <source>
        <dbReference type="EMBL" id="ARU51112.1"/>
    </source>
</evidence>
<proteinExistence type="predicted"/>
<dbReference type="EMBL" id="CP021383">
    <property type="protein sequence ID" value="ARU51112.1"/>
    <property type="molecule type" value="Genomic_DNA"/>
</dbReference>
<evidence type="ECO:0000313" key="3">
    <source>
        <dbReference type="Proteomes" id="UP000196228"/>
    </source>
</evidence>